<keyword evidence="1" id="KW-0812">Transmembrane</keyword>
<keyword evidence="2" id="KW-0732">Signal</keyword>
<reference evidence="3 4" key="1">
    <citation type="submission" date="2023-08" db="EMBL/GenBank/DDBJ databases">
        <title>Annotated Genome Sequence of Vanrija albida AlHP1.</title>
        <authorList>
            <person name="Herzog R."/>
        </authorList>
    </citation>
    <scope>NUCLEOTIDE SEQUENCE [LARGE SCALE GENOMIC DNA]</scope>
    <source>
        <strain evidence="3 4">AlHP1</strain>
    </source>
</reference>
<sequence>MAGPLLTLALSPLAAAGTLLALAAPELIVAVLALATLSVARRLDPPYCLLALYPTLLGSLLALCISAPSEQAVAVTLGRRLRALARVFLVVWIRDEVRSGRPRVPVAVVYGAGDLALALLGQLPPSVSPPSFPSDS</sequence>
<dbReference type="EMBL" id="JBBXJM010000003">
    <property type="protein sequence ID" value="KAL1409373.1"/>
    <property type="molecule type" value="Genomic_DNA"/>
</dbReference>
<keyword evidence="1" id="KW-1133">Transmembrane helix</keyword>
<feature type="transmembrane region" description="Helical" evidence="1">
    <location>
        <begin position="51"/>
        <end position="77"/>
    </location>
</feature>
<dbReference type="RefSeq" id="XP_069209317.1">
    <property type="nucleotide sequence ID" value="XM_069351899.1"/>
</dbReference>
<name>A0ABR3Q3P8_9TREE</name>
<dbReference type="Proteomes" id="UP001565368">
    <property type="component" value="Unassembled WGS sequence"/>
</dbReference>
<feature type="signal peptide" evidence="2">
    <location>
        <begin position="1"/>
        <end position="16"/>
    </location>
</feature>
<evidence type="ECO:0000256" key="2">
    <source>
        <dbReference type="SAM" id="SignalP"/>
    </source>
</evidence>
<evidence type="ECO:0000313" key="4">
    <source>
        <dbReference type="Proteomes" id="UP001565368"/>
    </source>
</evidence>
<gene>
    <name evidence="3" type="ORF">Q8F55_003355</name>
</gene>
<keyword evidence="4" id="KW-1185">Reference proteome</keyword>
<accession>A0ABR3Q3P8</accession>
<keyword evidence="1" id="KW-0472">Membrane</keyword>
<dbReference type="GeneID" id="95984398"/>
<organism evidence="3 4">
    <name type="scientific">Vanrija albida</name>
    <dbReference type="NCBI Taxonomy" id="181172"/>
    <lineage>
        <taxon>Eukaryota</taxon>
        <taxon>Fungi</taxon>
        <taxon>Dikarya</taxon>
        <taxon>Basidiomycota</taxon>
        <taxon>Agaricomycotina</taxon>
        <taxon>Tremellomycetes</taxon>
        <taxon>Trichosporonales</taxon>
        <taxon>Trichosporonaceae</taxon>
        <taxon>Vanrija</taxon>
    </lineage>
</organism>
<proteinExistence type="predicted"/>
<evidence type="ECO:0000256" key="1">
    <source>
        <dbReference type="SAM" id="Phobius"/>
    </source>
</evidence>
<feature type="chain" id="PRO_5045084079" evidence="2">
    <location>
        <begin position="17"/>
        <end position="136"/>
    </location>
</feature>
<evidence type="ECO:0000313" key="3">
    <source>
        <dbReference type="EMBL" id="KAL1409373.1"/>
    </source>
</evidence>
<protein>
    <submittedName>
        <fullName evidence="3">Uncharacterized protein</fullName>
    </submittedName>
</protein>
<comment type="caution">
    <text evidence="3">The sequence shown here is derived from an EMBL/GenBank/DDBJ whole genome shotgun (WGS) entry which is preliminary data.</text>
</comment>